<sequence>MENGARADANVKCAFSDTRMVAKMMAAGVAATKRCNAAAPALDRVLRWVKEAKLQGAGEMWLYALSGGKFEPAVFSADGTEVVTPAKLVPPGRGGPAFCEAVTEAADQCVEVLVNELGFKVPEIPQASLSGSRGAGKDRRDAESEGEADEEEQVEEDLFGEDEEDAEKPRKLKKAKRSDGEPSPDDLATDEALKRRVDAWLGARVGGYEPFGFCLA</sequence>
<gene>
    <name evidence="2" type="ORF">CYMTET_41766</name>
</gene>
<name>A0AAE0C6I2_9CHLO</name>
<keyword evidence="3" id="KW-1185">Reference proteome</keyword>
<evidence type="ECO:0000313" key="2">
    <source>
        <dbReference type="EMBL" id="KAK3248789.1"/>
    </source>
</evidence>
<reference evidence="2 3" key="1">
    <citation type="journal article" date="2015" name="Genome Biol. Evol.">
        <title>Comparative Genomics of a Bacterivorous Green Alga Reveals Evolutionary Causalities and Consequences of Phago-Mixotrophic Mode of Nutrition.</title>
        <authorList>
            <person name="Burns J.A."/>
            <person name="Paasch A."/>
            <person name="Narechania A."/>
            <person name="Kim E."/>
        </authorList>
    </citation>
    <scope>NUCLEOTIDE SEQUENCE [LARGE SCALE GENOMIC DNA]</scope>
    <source>
        <strain evidence="2 3">PLY_AMNH</strain>
    </source>
</reference>
<dbReference type="AlphaFoldDB" id="A0AAE0C6I2"/>
<feature type="region of interest" description="Disordered" evidence="1">
    <location>
        <begin position="128"/>
        <end position="192"/>
    </location>
</feature>
<evidence type="ECO:0000313" key="3">
    <source>
        <dbReference type="Proteomes" id="UP001190700"/>
    </source>
</evidence>
<proteinExistence type="predicted"/>
<organism evidence="2 3">
    <name type="scientific">Cymbomonas tetramitiformis</name>
    <dbReference type="NCBI Taxonomy" id="36881"/>
    <lineage>
        <taxon>Eukaryota</taxon>
        <taxon>Viridiplantae</taxon>
        <taxon>Chlorophyta</taxon>
        <taxon>Pyramimonadophyceae</taxon>
        <taxon>Pyramimonadales</taxon>
        <taxon>Pyramimonadaceae</taxon>
        <taxon>Cymbomonas</taxon>
    </lineage>
</organism>
<feature type="compositionally biased region" description="Acidic residues" evidence="1">
    <location>
        <begin position="144"/>
        <end position="166"/>
    </location>
</feature>
<dbReference type="EMBL" id="LGRX02027793">
    <property type="protein sequence ID" value="KAK3248789.1"/>
    <property type="molecule type" value="Genomic_DNA"/>
</dbReference>
<evidence type="ECO:0000256" key="1">
    <source>
        <dbReference type="SAM" id="MobiDB-lite"/>
    </source>
</evidence>
<dbReference type="Proteomes" id="UP001190700">
    <property type="component" value="Unassembled WGS sequence"/>
</dbReference>
<protein>
    <submittedName>
        <fullName evidence="2">Uncharacterized protein</fullName>
    </submittedName>
</protein>
<accession>A0AAE0C6I2</accession>
<comment type="caution">
    <text evidence="2">The sequence shown here is derived from an EMBL/GenBank/DDBJ whole genome shotgun (WGS) entry which is preliminary data.</text>
</comment>